<sequence length="407" mass="42815">MRTLIVGGGIAGLAAAVSLHQAGQKTRVLERYDRTADDVGAWLQIASNGMMALEAVGLGEATGEIGSPTTRLTTFAPDGRITADTPLGQRPGEGPAGRSVRRSDLYRVLREEVERLGIEVIRGARVVSTEQIGTLVRVHTRSAETYSADLVIGADGIDSAVRASLIGEKTHAKRTTPDLVGVGGVAEAGSLPPNFETPAGSLQFRFGRDCFVGSVGMDDGRTWWFVNPRLTALPGGAASVPGMSSAAWPEALAALAARDALPIQHLVEGTPALDVWAAAGRSNSVLWGRDSVALIGDAAHAIPPTSGQGASLALEDAVILGDIVREGGSPRDIVPELARRRTKRVTKIGAQGVALDRAKLLGPIGSLVRDRIIFPLTDRRSSATGTTPMPWMYDFAIDSTRHRGSHH</sequence>
<evidence type="ECO:0000256" key="3">
    <source>
        <dbReference type="SAM" id="MobiDB-lite"/>
    </source>
</evidence>
<evidence type="ECO:0000313" key="5">
    <source>
        <dbReference type="EMBL" id="SMG32245.1"/>
    </source>
</evidence>
<gene>
    <name evidence="5" type="ORF">SAMN06296010_1897</name>
</gene>
<evidence type="ECO:0000256" key="2">
    <source>
        <dbReference type="ARBA" id="ARBA00023033"/>
    </source>
</evidence>
<keyword evidence="6" id="KW-1185">Reference proteome</keyword>
<dbReference type="SUPFAM" id="SSF51905">
    <property type="entry name" value="FAD/NAD(P)-binding domain"/>
    <property type="match status" value="1"/>
</dbReference>
<evidence type="ECO:0000256" key="1">
    <source>
        <dbReference type="ARBA" id="ARBA00023002"/>
    </source>
</evidence>
<reference evidence="6" key="1">
    <citation type="submission" date="2017-04" db="EMBL/GenBank/DDBJ databases">
        <authorList>
            <person name="Varghese N."/>
            <person name="Submissions S."/>
        </authorList>
    </citation>
    <scope>NUCLEOTIDE SEQUENCE [LARGE SCALE GENOMIC DNA]</scope>
    <source>
        <strain evidence="6">VKM Ac-2510</strain>
    </source>
</reference>
<feature type="domain" description="FAD-binding" evidence="4">
    <location>
        <begin position="3"/>
        <end position="321"/>
    </location>
</feature>
<dbReference type="RefSeq" id="WP_085485163.1">
    <property type="nucleotide sequence ID" value="NZ_FXAY01000002.1"/>
</dbReference>
<accession>A0A1X7JVY4</accession>
<evidence type="ECO:0000313" key="6">
    <source>
        <dbReference type="Proteomes" id="UP000193244"/>
    </source>
</evidence>
<dbReference type="GO" id="GO:0004497">
    <property type="term" value="F:monooxygenase activity"/>
    <property type="evidence" value="ECO:0007669"/>
    <property type="project" value="UniProtKB-KW"/>
</dbReference>
<dbReference type="EMBL" id="FXAY01000002">
    <property type="protein sequence ID" value="SMG32245.1"/>
    <property type="molecule type" value="Genomic_DNA"/>
</dbReference>
<dbReference type="InterPro" id="IPR036188">
    <property type="entry name" value="FAD/NAD-bd_sf"/>
</dbReference>
<dbReference type="AlphaFoldDB" id="A0A1X7JVY4"/>
<dbReference type="PRINTS" id="PR00420">
    <property type="entry name" value="RNGMNOXGNASE"/>
</dbReference>
<dbReference type="Pfam" id="PF01494">
    <property type="entry name" value="FAD_binding_3"/>
    <property type="match status" value="1"/>
</dbReference>
<dbReference type="Proteomes" id="UP000193244">
    <property type="component" value="Unassembled WGS sequence"/>
</dbReference>
<dbReference type="InterPro" id="IPR050493">
    <property type="entry name" value="FAD-dep_Monooxygenase_BioMet"/>
</dbReference>
<organism evidence="5 6">
    <name type="scientific">Agreia pratensis</name>
    <dbReference type="NCBI Taxonomy" id="150121"/>
    <lineage>
        <taxon>Bacteria</taxon>
        <taxon>Bacillati</taxon>
        <taxon>Actinomycetota</taxon>
        <taxon>Actinomycetes</taxon>
        <taxon>Micrococcales</taxon>
        <taxon>Microbacteriaceae</taxon>
        <taxon>Agreia</taxon>
    </lineage>
</organism>
<proteinExistence type="predicted"/>
<dbReference type="STRING" id="150121.SAMN06296010_1897"/>
<dbReference type="GO" id="GO:0071949">
    <property type="term" value="F:FAD binding"/>
    <property type="evidence" value="ECO:0007669"/>
    <property type="project" value="InterPro"/>
</dbReference>
<dbReference type="PANTHER" id="PTHR13789">
    <property type="entry name" value="MONOOXYGENASE"/>
    <property type="match status" value="1"/>
</dbReference>
<dbReference type="Gene3D" id="3.50.50.60">
    <property type="entry name" value="FAD/NAD(P)-binding domain"/>
    <property type="match status" value="1"/>
</dbReference>
<keyword evidence="1" id="KW-0560">Oxidoreductase</keyword>
<name>A0A1X7JVY4_9MICO</name>
<dbReference type="InterPro" id="IPR002938">
    <property type="entry name" value="FAD-bd"/>
</dbReference>
<evidence type="ECO:0000259" key="4">
    <source>
        <dbReference type="Pfam" id="PF01494"/>
    </source>
</evidence>
<keyword evidence="2" id="KW-0503">Monooxygenase</keyword>
<feature type="region of interest" description="Disordered" evidence="3">
    <location>
        <begin position="77"/>
        <end position="100"/>
    </location>
</feature>
<protein>
    <submittedName>
        <fullName evidence="5">2-polyprenyl-6-methoxyphenol hydroxylase</fullName>
    </submittedName>
</protein>
<dbReference type="PANTHER" id="PTHR13789:SF309">
    <property type="entry name" value="PUTATIVE (AFU_ORTHOLOGUE AFUA_6G14510)-RELATED"/>
    <property type="match status" value="1"/>
</dbReference>
<dbReference type="OrthoDB" id="9782160at2"/>